<protein>
    <recommendedName>
        <fullName evidence="3">Asp/Glu racemase</fullName>
    </recommendedName>
</protein>
<comment type="caution">
    <text evidence="1">The sequence shown here is derived from an EMBL/GenBank/DDBJ whole genome shotgun (WGS) entry which is preliminary data.</text>
</comment>
<sequence>MLQSLKSLEIEGGGMMKKIGCYHAHYSNIEHIERALGHLDVELVHFVDPGLDRMKQDAGFSSEMAEKKVTETLDWIARCHVDAILVTCTFFTALIQPELHRYAIPVIKIDEPLLKQIGAAQEPLQVVFTNPATVEGTMKQWRDDLSKRGITVQMEPRLLEHTFELIMQGQKSAYTEAVAEGLVKLIAENPGKRIVAAQLSMVPAAKMAEAQTAHEVWNHLDGLIEYFQSD</sequence>
<evidence type="ECO:0000313" key="2">
    <source>
        <dbReference type="Proteomes" id="UP001596044"/>
    </source>
</evidence>
<keyword evidence="2" id="KW-1185">Reference proteome</keyword>
<dbReference type="RefSeq" id="WP_270878544.1">
    <property type="nucleotide sequence ID" value="NZ_JAQFVF010000020.1"/>
</dbReference>
<evidence type="ECO:0008006" key="3">
    <source>
        <dbReference type="Google" id="ProtNLM"/>
    </source>
</evidence>
<proteinExistence type="predicted"/>
<dbReference type="EMBL" id="JBHSMJ010000009">
    <property type="protein sequence ID" value="MFC5448273.1"/>
    <property type="molecule type" value="Genomic_DNA"/>
</dbReference>
<dbReference type="Proteomes" id="UP001596044">
    <property type="component" value="Unassembled WGS sequence"/>
</dbReference>
<accession>A0ABW0K4S0</accession>
<evidence type="ECO:0000313" key="1">
    <source>
        <dbReference type="EMBL" id="MFC5448273.1"/>
    </source>
</evidence>
<organism evidence="1 2">
    <name type="scientific">Paenibacillus aestuarii</name>
    <dbReference type="NCBI Taxonomy" id="516965"/>
    <lineage>
        <taxon>Bacteria</taxon>
        <taxon>Bacillati</taxon>
        <taxon>Bacillota</taxon>
        <taxon>Bacilli</taxon>
        <taxon>Bacillales</taxon>
        <taxon>Paenibacillaceae</taxon>
        <taxon>Paenibacillus</taxon>
    </lineage>
</organism>
<name>A0ABW0K4S0_9BACL</name>
<gene>
    <name evidence="1" type="ORF">ACFPOG_08370</name>
</gene>
<reference evidence="2" key="1">
    <citation type="journal article" date="2019" name="Int. J. Syst. Evol. Microbiol.">
        <title>The Global Catalogue of Microorganisms (GCM) 10K type strain sequencing project: providing services to taxonomists for standard genome sequencing and annotation.</title>
        <authorList>
            <consortium name="The Broad Institute Genomics Platform"/>
            <consortium name="The Broad Institute Genome Sequencing Center for Infectious Disease"/>
            <person name="Wu L."/>
            <person name="Ma J."/>
        </authorList>
    </citation>
    <scope>NUCLEOTIDE SEQUENCE [LARGE SCALE GENOMIC DNA]</scope>
    <source>
        <strain evidence="2">KACC 11904</strain>
    </source>
</reference>